<dbReference type="AlphaFoldDB" id="A0A4C1X956"/>
<gene>
    <name evidence="2" type="ORF">EVAR_80749_1</name>
</gene>
<feature type="region of interest" description="Disordered" evidence="1">
    <location>
        <begin position="129"/>
        <end position="160"/>
    </location>
</feature>
<dbReference type="OrthoDB" id="6367565at2759"/>
<dbReference type="EMBL" id="BGZK01000761">
    <property type="protein sequence ID" value="GBP59422.1"/>
    <property type="molecule type" value="Genomic_DNA"/>
</dbReference>
<accession>A0A4C1X956</accession>
<feature type="compositionally biased region" description="Polar residues" evidence="1">
    <location>
        <begin position="275"/>
        <end position="298"/>
    </location>
</feature>
<organism evidence="2 3">
    <name type="scientific">Eumeta variegata</name>
    <name type="common">Bagworm moth</name>
    <name type="synonym">Eumeta japonica</name>
    <dbReference type="NCBI Taxonomy" id="151549"/>
    <lineage>
        <taxon>Eukaryota</taxon>
        <taxon>Metazoa</taxon>
        <taxon>Ecdysozoa</taxon>
        <taxon>Arthropoda</taxon>
        <taxon>Hexapoda</taxon>
        <taxon>Insecta</taxon>
        <taxon>Pterygota</taxon>
        <taxon>Neoptera</taxon>
        <taxon>Endopterygota</taxon>
        <taxon>Lepidoptera</taxon>
        <taxon>Glossata</taxon>
        <taxon>Ditrysia</taxon>
        <taxon>Tineoidea</taxon>
        <taxon>Psychidae</taxon>
        <taxon>Oiketicinae</taxon>
        <taxon>Eumeta</taxon>
    </lineage>
</organism>
<evidence type="ECO:0000313" key="2">
    <source>
        <dbReference type="EMBL" id="GBP59422.1"/>
    </source>
</evidence>
<evidence type="ECO:0000256" key="1">
    <source>
        <dbReference type="SAM" id="MobiDB-lite"/>
    </source>
</evidence>
<feature type="region of interest" description="Disordered" evidence="1">
    <location>
        <begin position="270"/>
        <end position="304"/>
    </location>
</feature>
<reference evidence="2 3" key="1">
    <citation type="journal article" date="2019" name="Commun. Biol.">
        <title>The bagworm genome reveals a unique fibroin gene that provides high tensile strength.</title>
        <authorList>
            <person name="Kono N."/>
            <person name="Nakamura H."/>
            <person name="Ohtoshi R."/>
            <person name="Tomita M."/>
            <person name="Numata K."/>
            <person name="Arakawa K."/>
        </authorList>
    </citation>
    <scope>NUCLEOTIDE SEQUENCE [LARGE SCALE GENOMIC DNA]</scope>
</reference>
<protein>
    <submittedName>
        <fullName evidence="2">Uncharacterized protein</fullName>
    </submittedName>
</protein>
<keyword evidence="3" id="KW-1185">Reference proteome</keyword>
<dbReference type="Proteomes" id="UP000299102">
    <property type="component" value="Unassembled WGS sequence"/>
</dbReference>
<feature type="compositionally biased region" description="Polar residues" evidence="1">
    <location>
        <begin position="129"/>
        <end position="142"/>
    </location>
</feature>
<comment type="caution">
    <text evidence="2">The sequence shown here is derived from an EMBL/GenBank/DDBJ whole genome shotgun (WGS) entry which is preliminary data.</text>
</comment>
<proteinExistence type="predicted"/>
<name>A0A4C1X956_EUMVA</name>
<feature type="compositionally biased region" description="Basic and acidic residues" evidence="1">
    <location>
        <begin position="148"/>
        <end position="160"/>
    </location>
</feature>
<sequence>MCPTNVRESPVTKIKLLGPNVPTLDGIVTNSTCFRKHTHADHRPRPNPRDAATCTGRFTRSMTATPSGSTSPKAGVQGFAGKRLGLRCDANVCGRRMNYYANGCPERLFRCVQMPVPNAPKSSISEIFNNETTDGASPSKGSPQRPRVVRDTPTRPRDTHSRLFGQVSFLMYKRPPRHLFVRHVDVFQLRSGWLYTFTDARLADGLDTRQKKLTRPRQLTLKLTPSLDEIRITITPATRYGLYVDQFQVMASPPAPMMTDTIRSHIQFGEGHCNGVSTPTSNSPTKLTNGSASSTPSRGETDAEQHCEFTFDVLKLAESMPALAHGE</sequence>
<evidence type="ECO:0000313" key="3">
    <source>
        <dbReference type="Proteomes" id="UP000299102"/>
    </source>
</evidence>